<gene>
    <name evidence="6" type="ORF">DO97_08280</name>
</gene>
<evidence type="ECO:0000259" key="5">
    <source>
        <dbReference type="Pfam" id="PF07176"/>
    </source>
</evidence>
<evidence type="ECO:0000313" key="6">
    <source>
        <dbReference type="EMBL" id="KGF72523.1"/>
    </source>
</evidence>
<keyword evidence="7" id="KW-1185">Reference proteome</keyword>
<feature type="compositionally biased region" description="Polar residues" evidence="4">
    <location>
        <begin position="1"/>
        <end position="14"/>
    </location>
</feature>
<dbReference type="Proteomes" id="UP000030170">
    <property type="component" value="Unassembled WGS sequence"/>
</dbReference>
<dbReference type="PANTHER" id="PTHR10272:SF13">
    <property type="entry name" value="POLY(ETHYLENE TEREPHTHALATE) HYDROLASE"/>
    <property type="match status" value="1"/>
</dbReference>
<dbReference type="RefSeq" id="WP_036533615.1">
    <property type="nucleotide sequence ID" value="NZ_JJML01000025.1"/>
</dbReference>
<keyword evidence="1" id="KW-0378">Hydrolase</keyword>
<organism evidence="6 7">
    <name type="scientific">Neosynechococcus sphagnicola sy1</name>
    <dbReference type="NCBI Taxonomy" id="1497020"/>
    <lineage>
        <taxon>Bacteria</taxon>
        <taxon>Bacillati</taxon>
        <taxon>Cyanobacteriota</taxon>
        <taxon>Cyanophyceae</taxon>
        <taxon>Neosynechococcales</taxon>
        <taxon>Neosynechococcaceae</taxon>
        <taxon>Neosynechococcus</taxon>
    </lineage>
</organism>
<comment type="caution">
    <text evidence="6">The sequence shown here is derived from an EMBL/GenBank/DDBJ whole genome shotgun (WGS) entry which is preliminary data.</text>
</comment>
<dbReference type="PANTHER" id="PTHR10272">
    <property type="entry name" value="PLATELET-ACTIVATING FACTOR ACETYLHYDROLASE"/>
    <property type="match status" value="1"/>
</dbReference>
<evidence type="ECO:0000313" key="7">
    <source>
        <dbReference type="Proteomes" id="UP000030170"/>
    </source>
</evidence>
<dbReference type="AlphaFoldDB" id="A0A098TNW5"/>
<keyword evidence="2" id="KW-0442">Lipid degradation</keyword>
<accession>A0A098TNW5</accession>
<protein>
    <recommendedName>
        <fullName evidence="5">DUF1400 domain-containing protein</fullName>
    </recommendedName>
</protein>
<feature type="domain" description="DUF1400" evidence="5">
    <location>
        <begin position="42"/>
        <end position="169"/>
    </location>
</feature>
<proteinExistence type="predicted"/>
<dbReference type="Gene3D" id="3.40.50.1820">
    <property type="entry name" value="alpha/beta hydrolase"/>
    <property type="match status" value="1"/>
</dbReference>
<dbReference type="EMBL" id="JJML01000025">
    <property type="protein sequence ID" value="KGF72523.1"/>
    <property type="molecule type" value="Genomic_DNA"/>
</dbReference>
<evidence type="ECO:0000256" key="4">
    <source>
        <dbReference type="SAM" id="MobiDB-lite"/>
    </source>
</evidence>
<dbReference type="InterPro" id="IPR029058">
    <property type="entry name" value="AB_hydrolase_fold"/>
</dbReference>
<keyword evidence="3" id="KW-0443">Lipid metabolism</keyword>
<dbReference type="GO" id="GO:0016042">
    <property type="term" value="P:lipid catabolic process"/>
    <property type="evidence" value="ECO:0007669"/>
    <property type="project" value="UniProtKB-KW"/>
</dbReference>
<evidence type="ECO:0000256" key="1">
    <source>
        <dbReference type="ARBA" id="ARBA00022801"/>
    </source>
</evidence>
<name>A0A098TNW5_9CYAN</name>
<evidence type="ECO:0000256" key="2">
    <source>
        <dbReference type="ARBA" id="ARBA00022963"/>
    </source>
</evidence>
<dbReference type="Pfam" id="PF07176">
    <property type="entry name" value="DUF1400"/>
    <property type="match status" value="1"/>
</dbReference>
<dbReference type="InterPro" id="IPR010802">
    <property type="entry name" value="DUF1400"/>
</dbReference>
<reference evidence="6 7" key="1">
    <citation type="journal article" date="2014" name="Mol. Ecol.">
        <title>Evolution of Synechococcus.</title>
        <authorList>
            <person name="Dvorak P."/>
            <person name="Casamatta D."/>
            <person name="Hasler P."/>
            <person name="Poulickova A."/>
            <person name="Ondrej V."/>
            <person name="Sanges R."/>
        </authorList>
    </citation>
    <scope>NUCLEOTIDE SEQUENCE [LARGE SCALE GENOMIC DNA]</scope>
    <source>
        <strain evidence="6 7">CAUP A 1101</strain>
    </source>
</reference>
<evidence type="ECO:0000256" key="3">
    <source>
        <dbReference type="ARBA" id="ARBA00023098"/>
    </source>
</evidence>
<sequence length="591" mass="63491">MPSLLNRTDNQQPQIGKHSPSPLRWLPGLGILLSLWASPGLAAEQISLGFGRQTFQVPVSTLETFTQTGQLSGDLSIYARLAPQEYVSNLRTLLQQPFELTPTIVTQFAKTQTGQIIFQALGAFLTTQDDKNGQAALETAFTQAAAANPKGFTVLDLIRQFPSPTMKIDGKLSFQAVSTISRILRNRGLIFAEIDKLAAAAPAGQVPQTDLAKPGTTKWNKQTLGFNGLSLGLKEPVPVDLYIPQGLNAPAPVIVIVSGFASNRSTFAYLAEHLVSHGFAVVVPETPLTGTENVLGFLNGVSQTEINIPQSMINRAKGTKILLDELEQKVQSTPGWNKLINPKQVGMVGQSLGGYTVLAGAGAVLNFPNLQQTCSPSNFQKLILTFNLSLLFQCPLTNAPTTPNNFGDPRVKAVISINPLTSAVFGADGMSQLQVPTMLISGTDDVFAPPVPEQIYPFSSMTAPDRYLFLLKEGTHFSFLSGGDGQAGLPIPPEMIGPNPKLAQPSLKALSIAVFYGLCCQSVPVFVLSEPVLCQNPGASPLWCQFHQIPNSRSNPTGDRSCNAISWGKEPLFYKGSEITEVKSSKNYGNQ</sequence>
<dbReference type="GO" id="GO:0003847">
    <property type="term" value="F:1-alkyl-2-acetylglycerophosphocholine esterase activity"/>
    <property type="evidence" value="ECO:0007669"/>
    <property type="project" value="TreeGrafter"/>
</dbReference>
<dbReference type="STRING" id="1497020.DO97_08280"/>
<feature type="region of interest" description="Disordered" evidence="4">
    <location>
        <begin position="1"/>
        <end position="21"/>
    </location>
</feature>
<dbReference type="SUPFAM" id="SSF53474">
    <property type="entry name" value="alpha/beta-Hydrolases"/>
    <property type="match status" value="1"/>
</dbReference>